<dbReference type="InterPro" id="IPR032816">
    <property type="entry name" value="VTT_dom"/>
</dbReference>
<feature type="transmembrane region" description="Helical" evidence="7">
    <location>
        <begin position="409"/>
        <end position="429"/>
    </location>
</feature>
<keyword evidence="10" id="KW-1185">Reference proteome</keyword>
<feature type="transmembrane region" description="Helical" evidence="7">
    <location>
        <begin position="284"/>
        <end position="304"/>
    </location>
</feature>
<feature type="transmembrane region" description="Helical" evidence="7">
    <location>
        <begin position="176"/>
        <end position="196"/>
    </location>
</feature>
<feature type="transmembrane region" description="Helical" evidence="7">
    <location>
        <begin position="20"/>
        <end position="52"/>
    </location>
</feature>
<sequence>MSPWLDSLTAWLAANPQWLALALFLIACLECLAIAGIIVPGTVLLFAVAVLAGNGALGLWQTLALAYCGGLLGDALSYATGRYFHQDIRRLPGLRQHPQWLAGAEGYFQRYGVASLLVGRFIGPLRPMLPMIAGMVNMPLGRFIPVSLVAAAGWAVAYLLPGWATGAALRLPLPPGFWPQALLLAGGLGLLLVLSAHCSLQGYRRSSLLAAGLSLALLLGLVLGWPHLSQLDQGLLALLQEQRSASLDEPMVLVTRLGDFATQLAAALLLCLLLLLARQWRPALLAGAALLATALANAALKQLFARQRPEVLLEPLSSFSFPSGHSSAAFAFFLLLGILAGRGQPPRLRLAWLLLASLPAVAIALSRVYLGVHWPSDIIAGALLAAGICGLALGLTEWRTPLAALPAKVWWLVLPGCLALLGSVATWQLSEGLLLYRY</sequence>
<dbReference type="Gene3D" id="1.20.144.10">
    <property type="entry name" value="Phosphatidic acid phosphatase type 2/haloperoxidase"/>
    <property type="match status" value="2"/>
</dbReference>
<reference evidence="9 10" key="1">
    <citation type="journal article" date="2021" name="Syst. Appl. Microbiol.">
        <title>Pseudomonas lalucatii sp. nov. isolated from Vallgornera, a karstic cave in Mallorca, Western Mediterranean.</title>
        <authorList>
            <person name="Busquets A."/>
            <person name="Mulet M."/>
            <person name="Gomila M."/>
            <person name="Garcia-Valdes E."/>
        </authorList>
    </citation>
    <scope>NUCLEOTIDE SEQUENCE [LARGE SCALE GENOMIC DNA]</scope>
    <source>
        <strain evidence="9 10">R1b54</strain>
    </source>
</reference>
<dbReference type="EMBL" id="JADPMV010000002">
    <property type="protein sequence ID" value="MBS7664083.1"/>
    <property type="molecule type" value="Genomic_DNA"/>
</dbReference>
<organism evidence="9 10">
    <name type="scientific">Pseudomonas lalucatii</name>
    <dbReference type="NCBI Taxonomy" id="1424203"/>
    <lineage>
        <taxon>Bacteria</taxon>
        <taxon>Pseudomonadati</taxon>
        <taxon>Pseudomonadota</taxon>
        <taxon>Gammaproteobacteria</taxon>
        <taxon>Pseudomonadales</taxon>
        <taxon>Pseudomonadaceae</taxon>
        <taxon>Pseudomonas</taxon>
    </lineage>
</organism>
<keyword evidence="6 7" id="KW-0472">Membrane</keyword>
<evidence type="ECO:0000256" key="6">
    <source>
        <dbReference type="ARBA" id="ARBA00023136"/>
    </source>
</evidence>
<feature type="transmembrane region" description="Helical" evidence="7">
    <location>
        <begin position="59"/>
        <end position="80"/>
    </location>
</feature>
<accession>A0ABS5Q6Y3</accession>
<dbReference type="Proteomes" id="UP001196601">
    <property type="component" value="Unassembled WGS sequence"/>
</dbReference>
<gene>
    <name evidence="9" type="ORF">I0D00_19330</name>
</gene>
<dbReference type="PANTHER" id="PTHR30353:SF15">
    <property type="entry name" value="INNER MEMBRANE PROTEIN YABI"/>
    <property type="match status" value="1"/>
</dbReference>
<dbReference type="InterPro" id="IPR000326">
    <property type="entry name" value="PAP2/HPO"/>
</dbReference>
<feature type="transmembrane region" description="Helical" evidence="7">
    <location>
        <begin position="260"/>
        <end position="277"/>
    </location>
</feature>
<evidence type="ECO:0000256" key="2">
    <source>
        <dbReference type="ARBA" id="ARBA00010792"/>
    </source>
</evidence>
<dbReference type="RefSeq" id="WP_213641433.1">
    <property type="nucleotide sequence ID" value="NZ_JADPMV010000002.1"/>
</dbReference>
<evidence type="ECO:0000313" key="10">
    <source>
        <dbReference type="Proteomes" id="UP001196601"/>
    </source>
</evidence>
<dbReference type="InterPro" id="IPR036938">
    <property type="entry name" value="PAP2/HPO_sf"/>
</dbReference>
<dbReference type="SUPFAM" id="SSF48317">
    <property type="entry name" value="Acid phosphatase/Vanadium-dependent haloperoxidase"/>
    <property type="match status" value="1"/>
</dbReference>
<proteinExistence type="inferred from homology"/>
<evidence type="ECO:0000256" key="4">
    <source>
        <dbReference type="ARBA" id="ARBA00022692"/>
    </source>
</evidence>
<protein>
    <submittedName>
        <fullName evidence="9">Bifunctional DedA family/phosphatase PAP2 family protein</fullName>
    </submittedName>
</protein>
<keyword evidence="5 7" id="KW-1133">Transmembrane helix</keyword>
<feature type="domain" description="Phosphatidic acid phosphatase type 2/haloperoxidase" evidence="8">
    <location>
        <begin position="283"/>
        <end position="393"/>
    </location>
</feature>
<evidence type="ECO:0000256" key="7">
    <source>
        <dbReference type="SAM" id="Phobius"/>
    </source>
</evidence>
<dbReference type="InterPro" id="IPR032818">
    <property type="entry name" value="DedA-like"/>
</dbReference>
<comment type="caution">
    <text evidence="9">The sequence shown here is derived from an EMBL/GenBank/DDBJ whole genome shotgun (WGS) entry which is preliminary data.</text>
</comment>
<feature type="transmembrane region" description="Helical" evidence="7">
    <location>
        <begin position="143"/>
        <end position="164"/>
    </location>
</feature>
<dbReference type="Pfam" id="PF01569">
    <property type="entry name" value="PAP2"/>
    <property type="match status" value="1"/>
</dbReference>
<keyword evidence="4 7" id="KW-0812">Transmembrane</keyword>
<evidence type="ECO:0000256" key="5">
    <source>
        <dbReference type="ARBA" id="ARBA00022989"/>
    </source>
</evidence>
<dbReference type="CDD" id="cd03392">
    <property type="entry name" value="PAP2_like_2"/>
    <property type="match status" value="1"/>
</dbReference>
<dbReference type="PANTHER" id="PTHR30353">
    <property type="entry name" value="INNER MEMBRANE PROTEIN DEDA-RELATED"/>
    <property type="match status" value="1"/>
</dbReference>
<comment type="similarity">
    <text evidence="2">Belongs to the DedA family.</text>
</comment>
<comment type="subcellular location">
    <subcellularLocation>
        <location evidence="1">Cell membrane</location>
        <topology evidence="1">Multi-pass membrane protein</topology>
    </subcellularLocation>
</comment>
<name>A0ABS5Q6Y3_9PSED</name>
<feature type="transmembrane region" description="Helical" evidence="7">
    <location>
        <begin position="350"/>
        <end position="372"/>
    </location>
</feature>
<dbReference type="Pfam" id="PF09335">
    <property type="entry name" value="VTT_dom"/>
    <property type="match status" value="1"/>
</dbReference>
<keyword evidence="3" id="KW-1003">Cell membrane</keyword>
<feature type="transmembrane region" description="Helical" evidence="7">
    <location>
        <begin position="324"/>
        <end position="343"/>
    </location>
</feature>
<feature type="transmembrane region" description="Helical" evidence="7">
    <location>
        <begin position="208"/>
        <end position="228"/>
    </location>
</feature>
<evidence type="ECO:0000259" key="8">
    <source>
        <dbReference type="SMART" id="SM00014"/>
    </source>
</evidence>
<feature type="transmembrane region" description="Helical" evidence="7">
    <location>
        <begin position="378"/>
        <end position="397"/>
    </location>
</feature>
<dbReference type="SMART" id="SM00014">
    <property type="entry name" value="acidPPc"/>
    <property type="match status" value="1"/>
</dbReference>
<evidence type="ECO:0000313" key="9">
    <source>
        <dbReference type="EMBL" id="MBS7664083.1"/>
    </source>
</evidence>
<evidence type="ECO:0000256" key="1">
    <source>
        <dbReference type="ARBA" id="ARBA00004651"/>
    </source>
</evidence>
<evidence type="ECO:0000256" key="3">
    <source>
        <dbReference type="ARBA" id="ARBA00022475"/>
    </source>
</evidence>